<dbReference type="Pfam" id="PF01494">
    <property type="entry name" value="FAD_binding_3"/>
    <property type="match status" value="1"/>
</dbReference>
<sequence>MSRGLQIAIVGGGIGGLTTSLALRARGLSVTVFEQADELREIGAGVTIYPNAMLLLNRLGLADEIEKIGCPITGQVMRTSTGELINASTTPSTSIQSYNVHRADFLKLLANAQPKATLHLGHRLSGARETDGRVCLSFSNGATVNSDVVIGADGIHSALQREIGLKTYPSSEEIMAYRGLIPTDKLSWAKDIGGRMSRWIGKGRSFLCYPVSSGRLMNMVAFVPTNLDSEESWTAPGDLKALSTEYAGWDDPVLETIGALDSTFRWGIYDRAPLPYWCAGRAALLGDAAHAMVPHLGQGAAQAIEDGFTLAAFLEGAKPKDVSKRLKAYERTRLERTSQIQALARETGRFFRAEYDDVAERDRFIAKWMAANGQIRGHDAENAAKEALLLAKDSGSI</sequence>
<keyword evidence="2" id="KW-0285">Flavoprotein</keyword>
<keyword evidence="4" id="KW-0560">Oxidoreductase</keyword>
<keyword evidence="3" id="KW-0274">FAD</keyword>
<dbReference type="Gene3D" id="3.50.50.60">
    <property type="entry name" value="FAD/NAD(P)-binding domain"/>
    <property type="match status" value="1"/>
</dbReference>
<accession>A0ABS5FDV7</accession>
<dbReference type="InterPro" id="IPR036188">
    <property type="entry name" value="FAD/NAD-bd_sf"/>
</dbReference>
<keyword evidence="5 7" id="KW-0503">Monooxygenase</keyword>
<dbReference type="PANTHER" id="PTHR13789:SF318">
    <property type="entry name" value="GERANYLGERANYL DIPHOSPHATE REDUCTASE"/>
    <property type="match status" value="1"/>
</dbReference>
<dbReference type="SUPFAM" id="SSF54373">
    <property type="entry name" value="FAD-linked reductases, C-terminal domain"/>
    <property type="match status" value="1"/>
</dbReference>
<dbReference type="RefSeq" id="WP_212492010.1">
    <property type="nucleotide sequence ID" value="NZ_JAFCJH010000004.1"/>
</dbReference>
<dbReference type="Proteomes" id="UP001315278">
    <property type="component" value="Unassembled WGS sequence"/>
</dbReference>
<comment type="caution">
    <text evidence="7">The sequence shown here is derived from an EMBL/GenBank/DDBJ whole genome shotgun (WGS) entry which is preliminary data.</text>
</comment>
<proteinExistence type="predicted"/>
<evidence type="ECO:0000256" key="4">
    <source>
        <dbReference type="ARBA" id="ARBA00023002"/>
    </source>
</evidence>
<organism evidence="7 8">
    <name type="scientific">Bradyrhizobium jicamae</name>
    <dbReference type="NCBI Taxonomy" id="280332"/>
    <lineage>
        <taxon>Bacteria</taxon>
        <taxon>Pseudomonadati</taxon>
        <taxon>Pseudomonadota</taxon>
        <taxon>Alphaproteobacteria</taxon>
        <taxon>Hyphomicrobiales</taxon>
        <taxon>Nitrobacteraceae</taxon>
        <taxon>Bradyrhizobium</taxon>
    </lineage>
</organism>
<gene>
    <name evidence="7" type="ORF">JQ615_06155</name>
</gene>
<dbReference type="EMBL" id="JAFCJH010000004">
    <property type="protein sequence ID" value="MBR0794965.1"/>
    <property type="molecule type" value="Genomic_DNA"/>
</dbReference>
<evidence type="ECO:0000256" key="5">
    <source>
        <dbReference type="ARBA" id="ARBA00023033"/>
    </source>
</evidence>
<name>A0ABS5FDV7_9BRAD</name>
<evidence type="ECO:0000256" key="3">
    <source>
        <dbReference type="ARBA" id="ARBA00022827"/>
    </source>
</evidence>
<dbReference type="SUPFAM" id="SSF51905">
    <property type="entry name" value="FAD/NAD(P)-binding domain"/>
    <property type="match status" value="1"/>
</dbReference>
<dbReference type="InterPro" id="IPR002938">
    <property type="entry name" value="FAD-bd"/>
</dbReference>
<dbReference type="PRINTS" id="PR00420">
    <property type="entry name" value="RNGMNOXGNASE"/>
</dbReference>
<evidence type="ECO:0000313" key="8">
    <source>
        <dbReference type="Proteomes" id="UP001315278"/>
    </source>
</evidence>
<keyword evidence="8" id="KW-1185">Reference proteome</keyword>
<dbReference type="GO" id="GO:0004497">
    <property type="term" value="F:monooxygenase activity"/>
    <property type="evidence" value="ECO:0007669"/>
    <property type="project" value="UniProtKB-KW"/>
</dbReference>
<reference evidence="8" key="1">
    <citation type="journal article" date="2021" name="ISME J.">
        <title>Evolutionary origin and ecological implication of a unique nif island in free-living Bradyrhizobium lineages.</title>
        <authorList>
            <person name="Tao J."/>
        </authorList>
    </citation>
    <scope>NUCLEOTIDE SEQUENCE [LARGE SCALE GENOMIC DNA]</scope>
    <source>
        <strain evidence="8">SZCCT0434</strain>
    </source>
</reference>
<protein>
    <submittedName>
        <fullName evidence="7">FAD-dependent monooxygenase</fullName>
    </submittedName>
</protein>
<evidence type="ECO:0000256" key="1">
    <source>
        <dbReference type="ARBA" id="ARBA00001974"/>
    </source>
</evidence>
<evidence type="ECO:0000259" key="6">
    <source>
        <dbReference type="Pfam" id="PF01494"/>
    </source>
</evidence>
<evidence type="ECO:0000256" key="2">
    <source>
        <dbReference type="ARBA" id="ARBA00022630"/>
    </source>
</evidence>
<dbReference type="InterPro" id="IPR050493">
    <property type="entry name" value="FAD-dep_Monooxygenase_BioMet"/>
</dbReference>
<feature type="domain" description="FAD-binding" evidence="6">
    <location>
        <begin position="6"/>
        <end position="340"/>
    </location>
</feature>
<comment type="cofactor">
    <cofactor evidence="1">
        <name>FAD</name>
        <dbReference type="ChEBI" id="CHEBI:57692"/>
    </cofactor>
</comment>
<dbReference type="PANTHER" id="PTHR13789">
    <property type="entry name" value="MONOOXYGENASE"/>
    <property type="match status" value="1"/>
</dbReference>
<evidence type="ECO:0000313" key="7">
    <source>
        <dbReference type="EMBL" id="MBR0794965.1"/>
    </source>
</evidence>